<dbReference type="PANTHER" id="PTHR43581:SF2">
    <property type="entry name" value="EXCINUCLEASE ATPASE SUBUNIT"/>
    <property type="match status" value="1"/>
</dbReference>
<dbReference type="InterPro" id="IPR003959">
    <property type="entry name" value="ATPase_AAA_core"/>
</dbReference>
<dbReference type="Gene3D" id="3.40.50.300">
    <property type="entry name" value="P-loop containing nucleotide triphosphate hydrolases"/>
    <property type="match status" value="1"/>
</dbReference>
<protein>
    <submittedName>
        <fullName evidence="3">AAA family ATPase</fullName>
    </submittedName>
</protein>
<accession>A0ABV9F3P2</accession>
<comment type="caution">
    <text evidence="3">The sequence shown here is derived from an EMBL/GenBank/DDBJ whole genome shotgun (WGS) entry which is preliminary data.</text>
</comment>
<dbReference type="SUPFAM" id="SSF52540">
    <property type="entry name" value="P-loop containing nucleoside triphosphate hydrolases"/>
    <property type="match status" value="1"/>
</dbReference>
<dbReference type="InterPro" id="IPR027417">
    <property type="entry name" value="P-loop_NTPase"/>
</dbReference>
<dbReference type="EMBL" id="JBHSFZ010000064">
    <property type="protein sequence ID" value="MFC4596493.1"/>
    <property type="molecule type" value="Genomic_DNA"/>
</dbReference>
<dbReference type="PANTHER" id="PTHR43581">
    <property type="entry name" value="ATP/GTP PHOSPHATASE"/>
    <property type="match status" value="1"/>
</dbReference>
<dbReference type="Pfam" id="PF14491">
    <property type="entry name" value="DUF4435"/>
    <property type="match status" value="1"/>
</dbReference>
<feature type="domain" description="ATPase AAA-type core" evidence="1">
    <location>
        <begin position="50"/>
        <end position="127"/>
    </location>
</feature>
<reference evidence="4" key="1">
    <citation type="journal article" date="2019" name="Int. J. Syst. Evol. Microbiol.">
        <title>The Global Catalogue of Microorganisms (GCM) 10K type strain sequencing project: providing services to taxonomists for standard genome sequencing and annotation.</title>
        <authorList>
            <consortium name="The Broad Institute Genomics Platform"/>
            <consortium name="The Broad Institute Genome Sequencing Center for Infectious Disease"/>
            <person name="Wu L."/>
            <person name="Ma J."/>
        </authorList>
    </citation>
    <scope>NUCLEOTIDE SEQUENCE [LARGE SCALE GENOMIC DNA]</scope>
    <source>
        <strain evidence="4">NBRC 103632</strain>
    </source>
</reference>
<feature type="domain" description="DUF4435" evidence="2">
    <location>
        <begin position="194"/>
        <end position="301"/>
    </location>
</feature>
<evidence type="ECO:0000259" key="2">
    <source>
        <dbReference type="Pfam" id="PF14491"/>
    </source>
</evidence>
<gene>
    <name evidence="3" type="ORF">ACFO3E_20290</name>
</gene>
<keyword evidence="4" id="KW-1185">Reference proteome</keyword>
<dbReference type="Pfam" id="PF13304">
    <property type="entry name" value="AAA_21"/>
    <property type="match status" value="1"/>
</dbReference>
<dbReference type="InterPro" id="IPR029492">
    <property type="entry name" value="DUF4435"/>
</dbReference>
<dbReference type="InterPro" id="IPR051396">
    <property type="entry name" value="Bact_Antivir_Def_Nuclease"/>
</dbReference>
<name>A0ABV9F3P2_9SPHN</name>
<evidence type="ECO:0000313" key="4">
    <source>
        <dbReference type="Proteomes" id="UP001595957"/>
    </source>
</evidence>
<sequence length="450" mass="50294">MFAQQAGGEASHVGMTQTMKELFQTFFPDKEFKGPTPTSDGNLSFPVITGAGTTHDLDDLSAGEKEILYGYLRIRNSAPKYSIILLDEPELHLNPRLIRNLPEFYRKHLGQALNNQIWLVSHSDALLREAVGKPGFDVFHMQPVSLQNSAGHITPVVGYNQLKPLSATKDVDIALTDLVGDLATYEPGRKAIIFEGGGDTDFDQSMTLRLFPEIGKKINLISGSNKSKVKALHEVLNRAYERGDLKTSFFAIVDKDFEEADESSRAIKRYTWNVYHIENYLLHEESICHVVNSLSATNTLTPEKVIEDLRSAARETVPFAVRHSVNEFVSQHLIRSIDLKSDPAAGDFTREILLAADRSLDRLSKLRDGTLSDEAVRGFERSTREQIEQAFADGSWRARLPGRDILRAYASKLPNGISYEVLRNMILSRMVDTGYRPEGMISVVNEIIAA</sequence>
<evidence type="ECO:0000313" key="3">
    <source>
        <dbReference type="EMBL" id="MFC4596493.1"/>
    </source>
</evidence>
<organism evidence="3 4">
    <name type="scientific">Sphingobium tyrosinilyticum</name>
    <dbReference type="NCBI Taxonomy" id="2715436"/>
    <lineage>
        <taxon>Bacteria</taxon>
        <taxon>Pseudomonadati</taxon>
        <taxon>Pseudomonadota</taxon>
        <taxon>Alphaproteobacteria</taxon>
        <taxon>Sphingomonadales</taxon>
        <taxon>Sphingomonadaceae</taxon>
        <taxon>Sphingobium</taxon>
    </lineage>
</organism>
<evidence type="ECO:0000259" key="1">
    <source>
        <dbReference type="Pfam" id="PF13304"/>
    </source>
</evidence>
<proteinExistence type="predicted"/>
<dbReference type="Proteomes" id="UP001595957">
    <property type="component" value="Unassembled WGS sequence"/>
</dbReference>